<dbReference type="InterPro" id="IPR001054">
    <property type="entry name" value="A/G_cyclase"/>
</dbReference>
<dbReference type="InterPro" id="IPR030672">
    <property type="entry name" value="Adcy"/>
</dbReference>
<comment type="catalytic activity">
    <reaction evidence="1 17">
        <text>ATP = 3',5'-cyclic AMP + diphosphate</text>
        <dbReference type="Rhea" id="RHEA:15389"/>
        <dbReference type="ChEBI" id="CHEBI:30616"/>
        <dbReference type="ChEBI" id="CHEBI:33019"/>
        <dbReference type="ChEBI" id="CHEBI:58165"/>
        <dbReference type="EC" id="4.6.1.1"/>
    </reaction>
</comment>
<feature type="transmembrane region" description="Helical" evidence="20">
    <location>
        <begin position="804"/>
        <end position="823"/>
    </location>
</feature>
<feature type="transmembrane region" description="Helical" evidence="20">
    <location>
        <begin position="665"/>
        <end position="687"/>
    </location>
</feature>
<feature type="binding site" evidence="18">
    <location>
        <begin position="374"/>
        <end position="376"/>
    </location>
    <ligand>
        <name>ATP</name>
        <dbReference type="ChEBI" id="CHEBI:30616"/>
    </ligand>
</feature>
<dbReference type="EC" id="4.6.1.1" evidence="5 17"/>
<evidence type="ECO:0000256" key="5">
    <source>
        <dbReference type="ARBA" id="ARBA00012201"/>
    </source>
</evidence>
<comment type="subcellular location">
    <subcellularLocation>
        <location evidence="4">Membrane</location>
        <topology evidence="4">Multi-pass membrane protein</topology>
    </subcellularLocation>
</comment>
<keyword evidence="16 17" id="KW-0456">Lyase</keyword>
<feature type="binding site" evidence="18">
    <location>
        <position position="420"/>
    </location>
    <ligand>
        <name>ATP</name>
        <dbReference type="ChEBI" id="CHEBI:30616"/>
    </ligand>
</feature>
<feature type="binding site" evidence="18">
    <location>
        <begin position="332"/>
        <end position="337"/>
    </location>
    <ligand>
        <name>ATP</name>
        <dbReference type="ChEBI" id="CHEBI:30616"/>
    </ligand>
</feature>
<dbReference type="Gene3D" id="3.30.70.1230">
    <property type="entry name" value="Nucleotide cyclase"/>
    <property type="match status" value="2"/>
</dbReference>
<evidence type="ECO:0000256" key="14">
    <source>
        <dbReference type="ARBA" id="ARBA00023136"/>
    </source>
</evidence>
<evidence type="ECO:0000256" key="19">
    <source>
        <dbReference type="RuleBase" id="RU000405"/>
    </source>
</evidence>
<evidence type="ECO:0000259" key="21">
    <source>
        <dbReference type="PROSITE" id="PS50125"/>
    </source>
</evidence>
<dbReference type="GO" id="GO:0006171">
    <property type="term" value="P:cAMP biosynthetic process"/>
    <property type="evidence" value="ECO:0007669"/>
    <property type="project" value="UniProtKB-KW"/>
</dbReference>
<accession>A0A1Q3FH84</accession>
<dbReference type="InterPro" id="IPR032628">
    <property type="entry name" value="AC_N"/>
</dbReference>
<evidence type="ECO:0000256" key="3">
    <source>
        <dbReference type="ARBA" id="ARBA00001946"/>
    </source>
</evidence>
<keyword evidence="10 17" id="KW-0067">ATP-binding</keyword>
<feature type="binding site" evidence="18">
    <location>
        <begin position="1099"/>
        <end position="1101"/>
    </location>
    <ligand>
        <name>ATP</name>
        <dbReference type="ChEBI" id="CHEBI:30616"/>
    </ligand>
</feature>
<reference evidence="22" key="1">
    <citation type="submission" date="2017-01" db="EMBL/GenBank/DDBJ databases">
        <title>A deep insight into the sialotranscriptome of adult male and female Cluex tarsalis mosquitoes.</title>
        <authorList>
            <person name="Ribeiro J.M."/>
            <person name="Moreira F."/>
            <person name="Bernard K.A."/>
            <person name="Calvo E."/>
        </authorList>
    </citation>
    <scope>NUCLEOTIDE SEQUENCE</scope>
    <source>
        <strain evidence="22">Kern County</strain>
        <tissue evidence="22">Salivary glands</tissue>
    </source>
</reference>
<dbReference type="Pfam" id="PF00211">
    <property type="entry name" value="Guanylate_cyc"/>
    <property type="match status" value="2"/>
</dbReference>
<feature type="binding site" evidence="18">
    <location>
        <position position="976"/>
    </location>
    <ligand>
        <name>ATP</name>
        <dbReference type="ChEBI" id="CHEBI:30616"/>
    </ligand>
</feature>
<feature type="binding site" evidence="18">
    <location>
        <position position="1146"/>
    </location>
    <ligand>
        <name>ATP</name>
        <dbReference type="ChEBI" id="CHEBI:30616"/>
    </ligand>
</feature>
<dbReference type="AlphaFoldDB" id="A0A1Q3FH84"/>
<keyword evidence="12 20" id="KW-1133">Transmembrane helix</keyword>
<dbReference type="GO" id="GO:0007189">
    <property type="term" value="P:adenylate cyclase-activating G protein-coupled receptor signaling pathway"/>
    <property type="evidence" value="ECO:0007669"/>
    <property type="project" value="TreeGrafter"/>
</dbReference>
<dbReference type="PIRSF" id="PIRSF039050">
    <property type="entry name" value="Ade_cyc"/>
    <property type="match status" value="1"/>
</dbReference>
<feature type="transmembrane region" description="Helical" evidence="20">
    <location>
        <begin position="130"/>
        <end position="151"/>
    </location>
</feature>
<dbReference type="PROSITE" id="PS50125">
    <property type="entry name" value="GUANYLATE_CYCLASE_2"/>
    <property type="match status" value="2"/>
</dbReference>
<keyword evidence="14 17" id="KW-0472">Membrane</keyword>
<dbReference type="PANTHER" id="PTHR45627:SF23">
    <property type="entry name" value="AT30656P-RELATED"/>
    <property type="match status" value="1"/>
</dbReference>
<feature type="transmembrane region" description="Helical" evidence="20">
    <location>
        <begin position="843"/>
        <end position="859"/>
    </location>
</feature>
<evidence type="ECO:0000256" key="8">
    <source>
        <dbReference type="ARBA" id="ARBA00022737"/>
    </source>
</evidence>
<keyword evidence="13 17" id="KW-0115">cAMP biosynthesis</keyword>
<sequence length="1177" mass="135758">MTNESDVPNSVSQLNNVTINPEHNQETEADYYALKKWELGFLRRECVNLGLEAFYGKYMARVQRSYLSIFVVLQTFVSVAHVIVIVTGDQHPTAAIHPDLICYTFGSLIVWISLFAAFKEGLVKAHPWVPYVTSCAAIFTLIITDLMIPLYHAVVSYINPPLRPSYGSDIIFAIYIFLPLSENMHVIILGSATTICYLIIMTMITYRLETDIFIKVMAELVYFVCLNIFGLYFRLINEAAIRRTFLDRRELVEGNLLLKFARNQEKELLLSILPEHTAELMEKDIRSMIQKLRANHHDTINTQSFFRTGTQWRSINKLYVQKHTNVTILYADVVNYTYITTQLPVRTLVDVLHELFVKFDEAAKEFNVLRIKFLGDCYYCVSGVPIKNKHHAKSCVDLGLRMIKDIRDVRMSRDLNIDMRIGIHSGSIISGVIGACKWQYDIWSRDVIIANKMESTGESGKVHVTMQTLELLDGEYIYEDGTEKARLDPVLVKHNIQTYLIVPQFFDENNFYVTPDGSSSSRLSVGVKRKTINNKKERNLISRNFMQNSMEQFREIMKQTNVEMAHELDRMPIGKFQFNKIFSTSQVTTTTTTTSSYSSAYKRNEVDSNHRLDNLSPFFMFFENKRWEWPFMKEPDLMLKYSILMSFIVFICIFTVQMLNYASGYYFWSMMFASGVILLVAIPITWFKKLWDVYTPYSSEDLLKVRRPQNTVLRTLYNFSGKIMESFTIRTIIYVTVILLLVTCSLIYLIECNFDQNNESNSSLMNVTESNFTAKKYCMNSWSVTQCLTLAIGMVFLFLRIHFILKAFCGIMILLFYAWVIFYELHYIYDNSASMNPGMNPKVAHLMLIIFTVIIFHWIDRQSEYIARVDYNWKRQLLKQKEEAEITKQTNKILVENILPTHVAEIYINRQLKNEFYNEEYKNVAVMFATITNMEINTDISVENEKSVLKVLNEIICDFDEKLQYFDGYLKVEKIKVAGWTYMAACGLDPGRCDSSSSLGPFRSVSGITRTSLMTNGRRSLNPRSSEVLNQQTSRTSLSTRQSNNVTIVMTEFALELMKVLRDFSNENFKQNSPGKLRVGISNGKVMAGVVGSSKPLYDIWGNAVNMASRMDSTGLPGRIQVTKQSAETLQAYGYQCEYRGQIFVKGRGKIPTYFVNINDNYELLKNIDTSDVSTKL</sequence>
<feature type="domain" description="Guanylate cyclase" evidence="21">
    <location>
        <begin position="925"/>
        <end position="1112"/>
    </location>
</feature>
<feature type="transmembrane region" description="Helical" evidence="20">
    <location>
        <begin position="641"/>
        <end position="659"/>
    </location>
</feature>
<dbReference type="PROSITE" id="PS00452">
    <property type="entry name" value="GUANYLATE_CYCLASE_1"/>
    <property type="match status" value="1"/>
</dbReference>
<dbReference type="GO" id="GO:0005524">
    <property type="term" value="F:ATP binding"/>
    <property type="evidence" value="ECO:0007669"/>
    <property type="project" value="UniProtKB-UniRule"/>
</dbReference>
<evidence type="ECO:0000256" key="15">
    <source>
        <dbReference type="ARBA" id="ARBA00023180"/>
    </source>
</evidence>
<evidence type="ECO:0000256" key="18">
    <source>
        <dbReference type="PIRSR" id="PIRSR039050-50"/>
    </source>
</evidence>
<evidence type="ECO:0000256" key="1">
    <source>
        <dbReference type="ARBA" id="ARBA00001593"/>
    </source>
</evidence>
<keyword evidence="9 17" id="KW-0547">Nucleotide-binding</keyword>
<dbReference type="InterPro" id="IPR029787">
    <property type="entry name" value="Nucleotide_cyclase"/>
</dbReference>
<evidence type="ECO:0000256" key="2">
    <source>
        <dbReference type="ARBA" id="ARBA00001936"/>
    </source>
</evidence>
<dbReference type="Pfam" id="PF16214">
    <property type="entry name" value="AC_N"/>
    <property type="match status" value="1"/>
</dbReference>
<feature type="transmembrane region" description="Helical" evidence="20">
    <location>
        <begin position="212"/>
        <end position="233"/>
    </location>
</feature>
<dbReference type="GO" id="GO:0046872">
    <property type="term" value="F:metal ion binding"/>
    <property type="evidence" value="ECO:0007669"/>
    <property type="project" value="UniProtKB-KW"/>
</dbReference>
<feature type="binding site" evidence="18">
    <location>
        <begin position="1106"/>
        <end position="1110"/>
    </location>
    <ligand>
        <name>ATP</name>
        <dbReference type="ChEBI" id="CHEBI:30616"/>
    </ligand>
</feature>
<keyword evidence="7 17" id="KW-0479">Metal-binding</keyword>
<dbReference type="GO" id="GO:0004016">
    <property type="term" value="F:adenylate cyclase activity"/>
    <property type="evidence" value="ECO:0007669"/>
    <property type="project" value="UniProtKB-EC"/>
</dbReference>
<evidence type="ECO:0000256" key="9">
    <source>
        <dbReference type="ARBA" id="ARBA00022741"/>
    </source>
</evidence>
<proteinExistence type="inferred from homology"/>
<dbReference type="FunFam" id="3.30.70.1230:FF:000024">
    <property type="entry name" value="ACXA, isoform A"/>
    <property type="match status" value="1"/>
</dbReference>
<comment type="similarity">
    <text evidence="17 19">Belongs to the adenylyl cyclase class-4/guanylyl cyclase family.</text>
</comment>
<protein>
    <recommendedName>
        <fullName evidence="5 17">adenylate cyclase</fullName>
        <ecNumber evidence="5 17">4.6.1.1</ecNumber>
    </recommendedName>
</protein>
<dbReference type="CDD" id="cd07302">
    <property type="entry name" value="CHD"/>
    <property type="match status" value="2"/>
</dbReference>
<evidence type="ECO:0000256" key="16">
    <source>
        <dbReference type="ARBA" id="ARBA00023239"/>
    </source>
</evidence>
<evidence type="ECO:0000256" key="12">
    <source>
        <dbReference type="ARBA" id="ARBA00022989"/>
    </source>
</evidence>
<evidence type="ECO:0000256" key="20">
    <source>
        <dbReference type="SAM" id="Phobius"/>
    </source>
</evidence>
<dbReference type="GO" id="GO:0005886">
    <property type="term" value="C:plasma membrane"/>
    <property type="evidence" value="ECO:0007669"/>
    <property type="project" value="InterPro"/>
</dbReference>
<evidence type="ECO:0000256" key="7">
    <source>
        <dbReference type="ARBA" id="ARBA00022723"/>
    </source>
</evidence>
<keyword evidence="6 20" id="KW-0812">Transmembrane</keyword>
<keyword evidence="15" id="KW-0325">Glycoprotein</keyword>
<evidence type="ECO:0000256" key="17">
    <source>
        <dbReference type="PIRNR" id="PIRNR039050"/>
    </source>
</evidence>
<dbReference type="GO" id="GO:0035556">
    <property type="term" value="P:intracellular signal transduction"/>
    <property type="evidence" value="ECO:0007669"/>
    <property type="project" value="InterPro"/>
</dbReference>
<comment type="cofactor">
    <cofactor evidence="3 17">
        <name>Mg(2+)</name>
        <dbReference type="ChEBI" id="CHEBI:18420"/>
    </cofactor>
</comment>
<comment type="cofactor">
    <cofactor evidence="2">
        <name>Mn(2+)</name>
        <dbReference type="ChEBI" id="CHEBI:29035"/>
    </cofactor>
</comment>
<evidence type="ECO:0000256" key="4">
    <source>
        <dbReference type="ARBA" id="ARBA00004141"/>
    </source>
</evidence>
<feature type="transmembrane region" description="Helical" evidence="20">
    <location>
        <begin position="732"/>
        <end position="750"/>
    </location>
</feature>
<organism evidence="22">
    <name type="scientific">Culex tarsalis</name>
    <name type="common">Encephalitis mosquito</name>
    <dbReference type="NCBI Taxonomy" id="7177"/>
    <lineage>
        <taxon>Eukaryota</taxon>
        <taxon>Metazoa</taxon>
        <taxon>Ecdysozoa</taxon>
        <taxon>Arthropoda</taxon>
        <taxon>Hexapoda</taxon>
        <taxon>Insecta</taxon>
        <taxon>Pterygota</taxon>
        <taxon>Neoptera</taxon>
        <taxon>Endopterygota</taxon>
        <taxon>Diptera</taxon>
        <taxon>Nematocera</taxon>
        <taxon>Culicoidea</taxon>
        <taxon>Culicidae</taxon>
        <taxon>Culicinae</taxon>
        <taxon>Culicini</taxon>
        <taxon>Culex</taxon>
        <taxon>Culex</taxon>
    </lineage>
</organism>
<name>A0A1Q3FH84_CULTA</name>
<evidence type="ECO:0000256" key="10">
    <source>
        <dbReference type="ARBA" id="ARBA00022840"/>
    </source>
</evidence>
<dbReference type="EMBL" id="GFDL01008129">
    <property type="protein sequence ID" value="JAV26916.1"/>
    <property type="molecule type" value="Transcribed_RNA"/>
</dbReference>
<feature type="transmembrane region" description="Helical" evidence="20">
    <location>
        <begin position="66"/>
        <end position="88"/>
    </location>
</feature>
<feature type="domain" description="Guanylate cyclase" evidence="21">
    <location>
        <begin position="327"/>
        <end position="454"/>
    </location>
</feature>
<keyword evidence="8" id="KW-0677">Repeat</keyword>
<evidence type="ECO:0000256" key="6">
    <source>
        <dbReference type="ARBA" id="ARBA00022692"/>
    </source>
</evidence>
<evidence type="ECO:0000256" key="13">
    <source>
        <dbReference type="ARBA" id="ARBA00022998"/>
    </source>
</evidence>
<dbReference type="InterPro" id="IPR018297">
    <property type="entry name" value="A/G_cyclase_CS"/>
</dbReference>
<evidence type="ECO:0000256" key="11">
    <source>
        <dbReference type="ARBA" id="ARBA00022842"/>
    </source>
</evidence>
<comment type="function">
    <text evidence="17">Catalyzes the formation of the signaling molecule cAMP in response to G-protein signaling.</text>
</comment>
<dbReference type="SMART" id="SM00044">
    <property type="entry name" value="CYCc"/>
    <property type="match status" value="2"/>
</dbReference>
<dbReference type="PANTHER" id="PTHR45627">
    <property type="entry name" value="ADENYLATE CYCLASE TYPE 1"/>
    <property type="match status" value="1"/>
</dbReference>
<evidence type="ECO:0000313" key="22">
    <source>
        <dbReference type="EMBL" id="JAV26916.1"/>
    </source>
</evidence>
<feature type="transmembrane region" description="Helical" evidence="20">
    <location>
        <begin position="781"/>
        <end position="799"/>
    </location>
</feature>
<dbReference type="SUPFAM" id="SSF55073">
    <property type="entry name" value="Nucleotide cyclase"/>
    <property type="match status" value="2"/>
</dbReference>
<keyword evidence="11 17" id="KW-0460">Magnesium</keyword>
<feature type="transmembrane region" description="Helical" evidence="20">
    <location>
        <begin position="100"/>
        <end position="118"/>
    </location>
</feature>